<dbReference type="InterPro" id="IPR002347">
    <property type="entry name" value="SDR_fam"/>
</dbReference>
<dbReference type="PANTHER" id="PTHR42879:SF6">
    <property type="entry name" value="NADPH-DEPENDENT REDUCTASE BACG"/>
    <property type="match status" value="1"/>
</dbReference>
<accession>A0AAJ2NNN5</accession>
<reference evidence="3" key="1">
    <citation type="submission" date="2023-10" db="EMBL/GenBank/DDBJ databases">
        <title>Screening of Alkalihalophilus pseudofirmusBZ-TG-HK211 and Its Alleviation of Salt Stress on Rapeseed Growth.</title>
        <authorList>
            <person name="Zhao B."/>
            <person name="Guo T."/>
        </authorList>
    </citation>
    <scope>NUCLEOTIDE SEQUENCE</scope>
    <source>
        <strain evidence="3">BZ-TG-HK211</strain>
    </source>
</reference>
<keyword evidence="2" id="KW-0560">Oxidoreductase</keyword>
<dbReference type="PANTHER" id="PTHR42879">
    <property type="entry name" value="3-OXOACYL-(ACYL-CARRIER-PROTEIN) REDUCTASE"/>
    <property type="match status" value="1"/>
</dbReference>
<dbReference type="PRINTS" id="PR00080">
    <property type="entry name" value="SDRFAMILY"/>
</dbReference>
<dbReference type="AlphaFoldDB" id="A0AAJ2NNN5"/>
<dbReference type="Proteomes" id="UP001285636">
    <property type="component" value="Unassembled WGS sequence"/>
</dbReference>
<dbReference type="Pfam" id="PF13561">
    <property type="entry name" value="adh_short_C2"/>
    <property type="match status" value="1"/>
</dbReference>
<sequence>MNTDLKGKSVIVLASSKGLGKAAAKLYVEEGAQVLLSSRSESELENAALEIEEETGTKPAHVVCDIRNADEIKKLVETATALHGGVDVLVNNAGGPPAGGFDAFGDEEWQGAFELNLLSFVRAIRAVLPSMRERGAGRIVNIASSSIKEPVEGLILSNTFRTAIVGMSKTLAKELGGENILINTVGPGRIATDRVEALDHIRAAKLGLSYDEAKEQLMDAIPMGRYGTPEEFARTIVFLGSFANTYVTGQSIVVDGGATKAY</sequence>
<name>A0AAJ2NNN5_ALKPS</name>
<dbReference type="EMBL" id="JAWJAY010000002">
    <property type="protein sequence ID" value="MDV2885724.1"/>
    <property type="molecule type" value="Genomic_DNA"/>
</dbReference>
<dbReference type="CDD" id="cd05344">
    <property type="entry name" value="BKR_like_SDR_like"/>
    <property type="match status" value="1"/>
</dbReference>
<dbReference type="GO" id="GO:0008206">
    <property type="term" value="P:bile acid metabolic process"/>
    <property type="evidence" value="ECO:0007669"/>
    <property type="project" value="UniProtKB-ARBA"/>
</dbReference>
<dbReference type="GO" id="GO:0016491">
    <property type="term" value="F:oxidoreductase activity"/>
    <property type="evidence" value="ECO:0007669"/>
    <property type="project" value="UniProtKB-KW"/>
</dbReference>
<proteinExistence type="inferred from homology"/>
<dbReference type="FunFam" id="3.40.50.720:FF:000084">
    <property type="entry name" value="Short-chain dehydrogenase reductase"/>
    <property type="match status" value="1"/>
</dbReference>
<evidence type="ECO:0000313" key="4">
    <source>
        <dbReference type="Proteomes" id="UP001285636"/>
    </source>
</evidence>
<evidence type="ECO:0000256" key="1">
    <source>
        <dbReference type="ARBA" id="ARBA00006484"/>
    </source>
</evidence>
<dbReference type="InterPro" id="IPR050259">
    <property type="entry name" value="SDR"/>
</dbReference>
<evidence type="ECO:0000256" key="2">
    <source>
        <dbReference type="ARBA" id="ARBA00023002"/>
    </source>
</evidence>
<dbReference type="PRINTS" id="PR00081">
    <property type="entry name" value="GDHRDH"/>
</dbReference>
<comment type="similarity">
    <text evidence="1">Belongs to the short-chain dehydrogenases/reductases (SDR) family.</text>
</comment>
<comment type="caution">
    <text evidence="3">The sequence shown here is derived from an EMBL/GenBank/DDBJ whole genome shotgun (WGS) entry which is preliminary data.</text>
</comment>
<protein>
    <submittedName>
        <fullName evidence="3">SDR family oxidoreductase</fullName>
    </submittedName>
</protein>
<organism evidence="3 4">
    <name type="scientific">Alkalihalophilus pseudofirmus</name>
    <name type="common">Bacillus pseudofirmus</name>
    <dbReference type="NCBI Taxonomy" id="79885"/>
    <lineage>
        <taxon>Bacteria</taxon>
        <taxon>Bacillati</taxon>
        <taxon>Bacillota</taxon>
        <taxon>Bacilli</taxon>
        <taxon>Bacillales</taxon>
        <taxon>Bacillaceae</taxon>
        <taxon>Alkalihalophilus</taxon>
    </lineage>
</organism>
<dbReference type="SUPFAM" id="SSF51735">
    <property type="entry name" value="NAD(P)-binding Rossmann-fold domains"/>
    <property type="match status" value="1"/>
</dbReference>
<dbReference type="Gene3D" id="3.40.50.720">
    <property type="entry name" value="NAD(P)-binding Rossmann-like Domain"/>
    <property type="match status" value="1"/>
</dbReference>
<gene>
    <name evidence="3" type="ORF">RYX45_11090</name>
</gene>
<evidence type="ECO:0000313" key="3">
    <source>
        <dbReference type="EMBL" id="MDV2885724.1"/>
    </source>
</evidence>
<dbReference type="RefSeq" id="WP_012959823.1">
    <property type="nucleotide sequence ID" value="NZ_CP117835.1"/>
</dbReference>
<dbReference type="InterPro" id="IPR036291">
    <property type="entry name" value="NAD(P)-bd_dom_sf"/>
</dbReference>